<accession>A0AA49FI96</accession>
<dbReference type="AlphaFoldDB" id="A0AA49FI96"/>
<proteinExistence type="predicted"/>
<evidence type="ECO:0000256" key="1">
    <source>
        <dbReference type="SAM" id="MobiDB-lite"/>
    </source>
</evidence>
<feature type="region of interest" description="Disordered" evidence="1">
    <location>
        <begin position="59"/>
        <end position="114"/>
    </location>
</feature>
<reference evidence="4" key="1">
    <citation type="journal article" date="2023" name="Nat. Microbiol.">
        <title>Enrichment and characterization of a nitric oxide-reducing microbial community in a continuous bioreactor.</title>
        <authorList>
            <person name="Garrido-Amador P."/>
            <person name="Stortenbeker N."/>
            <person name="Wessels H.J.C.T."/>
            <person name="Speth D.R."/>
            <person name="Garcia-Heredia I."/>
            <person name="Kartal B."/>
        </authorList>
    </citation>
    <scope>NUCLEOTIDE SEQUENCE</scope>
    <source>
        <strain evidence="4">MAG1</strain>
    </source>
</reference>
<gene>
    <name evidence="4" type="ORF">OHM77_07845</name>
</gene>
<keyword evidence="2" id="KW-0732">Signal</keyword>
<dbReference type="EMBL" id="CP107246">
    <property type="protein sequence ID" value="WIM04616.1"/>
    <property type="molecule type" value="Genomic_DNA"/>
</dbReference>
<feature type="compositionally biased region" description="Polar residues" evidence="1">
    <location>
        <begin position="68"/>
        <end position="82"/>
    </location>
</feature>
<evidence type="ECO:0000259" key="3">
    <source>
        <dbReference type="Pfam" id="PF13511"/>
    </source>
</evidence>
<dbReference type="KEGG" id="npv:OHM77_07845"/>
<feature type="signal peptide" evidence="2">
    <location>
        <begin position="1"/>
        <end position="29"/>
    </location>
</feature>
<organism evidence="4">
    <name type="scientific">Candidatus Nitricoxidivorans perseverans</name>
    <dbReference type="NCBI Taxonomy" id="2975601"/>
    <lineage>
        <taxon>Bacteria</taxon>
        <taxon>Pseudomonadati</taxon>
        <taxon>Pseudomonadota</taxon>
        <taxon>Betaproteobacteria</taxon>
        <taxon>Nitrosomonadales</taxon>
        <taxon>Sterolibacteriaceae</taxon>
        <taxon>Candidatus Nitricoxidivorans</taxon>
    </lineage>
</organism>
<feature type="chain" id="PRO_5041466973" evidence="2">
    <location>
        <begin position="30"/>
        <end position="157"/>
    </location>
</feature>
<evidence type="ECO:0000313" key="4">
    <source>
        <dbReference type="EMBL" id="WIM04616.1"/>
    </source>
</evidence>
<dbReference type="Pfam" id="PF13511">
    <property type="entry name" value="DUF4124"/>
    <property type="match status" value="1"/>
</dbReference>
<name>A0AA49FI96_9PROT</name>
<feature type="domain" description="DUF4124" evidence="3">
    <location>
        <begin position="19"/>
        <end position="71"/>
    </location>
</feature>
<protein>
    <submittedName>
        <fullName evidence="4">DUF4124 domain-containing protein</fullName>
    </submittedName>
</protein>
<feature type="compositionally biased region" description="Basic and acidic residues" evidence="1">
    <location>
        <begin position="83"/>
        <end position="104"/>
    </location>
</feature>
<feature type="region of interest" description="Disordered" evidence="1">
    <location>
        <begin position="128"/>
        <end position="157"/>
    </location>
</feature>
<dbReference type="Proteomes" id="UP001234916">
    <property type="component" value="Chromosome"/>
</dbReference>
<evidence type="ECO:0000256" key="2">
    <source>
        <dbReference type="SAM" id="SignalP"/>
    </source>
</evidence>
<sequence>MRAPKSTGRSDLRALAAACLAILAGPAAAGEVYRWVDADGKAHFSDTPPVRQKVEKIEIRPVMPSPPAATTQGRSWQQQVEESNLRRARQEKQEKADERNKQQAEQKCLAARRSLDTLNRGRPLYRVDKNGERVYLEDDQRKAEAEAARRRVEADCR</sequence>
<dbReference type="InterPro" id="IPR025392">
    <property type="entry name" value="DUF4124"/>
</dbReference>